<proteinExistence type="predicted"/>
<organism evidence="2 3">
    <name type="scientific">Arthrobacter sulfonylureivorans</name>
    <dbReference type="NCBI Taxonomy" id="2486855"/>
    <lineage>
        <taxon>Bacteria</taxon>
        <taxon>Bacillati</taxon>
        <taxon>Actinomycetota</taxon>
        <taxon>Actinomycetes</taxon>
        <taxon>Micrococcales</taxon>
        <taxon>Micrococcaceae</taxon>
        <taxon>Arthrobacter</taxon>
    </lineage>
</organism>
<dbReference type="SUPFAM" id="SSF54593">
    <property type="entry name" value="Glyoxalase/Bleomycin resistance protein/Dihydroxybiphenyl dioxygenase"/>
    <property type="match status" value="2"/>
</dbReference>
<dbReference type="Pfam" id="PF00903">
    <property type="entry name" value="Glyoxalase"/>
    <property type="match status" value="1"/>
</dbReference>
<feature type="domain" description="VOC" evidence="1">
    <location>
        <begin position="10"/>
        <end position="122"/>
    </location>
</feature>
<dbReference type="InterPro" id="IPR004360">
    <property type="entry name" value="Glyas_Fos-R_dOase_dom"/>
</dbReference>
<protein>
    <submittedName>
        <fullName evidence="2">VOC family protein</fullName>
    </submittedName>
</protein>
<name>A0ABY3W5L3_9MICC</name>
<gene>
    <name evidence="2" type="ORF">MNQ99_16870</name>
</gene>
<dbReference type="EMBL" id="CP093326">
    <property type="protein sequence ID" value="UNK45567.1"/>
    <property type="molecule type" value="Genomic_DNA"/>
</dbReference>
<dbReference type="InterPro" id="IPR037523">
    <property type="entry name" value="VOC_core"/>
</dbReference>
<dbReference type="Gene3D" id="3.10.180.10">
    <property type="entry name" value="2,3-Dihydroxybiphenyl 1,2-Dioxygenase, domain 1"/>
    <property type="match status" value="2"/>
</dbReference>
<dbReference type="RefSeq" id="WP_241913763.1">
    <property type="nucleotide sequence ID" value="NZ_CP093326.1"/>
</dbReference>
<evidence type="ECO:0000259" key="1">
    <source>
        <dbReference type="PROSITE" id="PS51819"/>
    </source>
</evidence>
<dbReference type="PROSITE" id="PS51819">
    <property type="entry name" value="VOC"/>
    <property type="match status" value="2"/>
</dbReference>
<reference evidence="2 3" key="1">
    <citation type="submission" date="2022-03" db="EMBL/GenBank/DDBJ databases">
        <title>Isotopic signatures of nitrous oxide derived from detoxification processes.</title>
        <authorList>
            <person name="Behrendt U."/>
            <person name="Buchen C."/>
            <person name="Well R."/>
            <person name="Ulrich A."/>
            <person name="Rohe L."/>
            <person name="Kolb S."/>
            <person name="Schloter M."/>
            <person name="Horn M.A."/>
            <person name="Augustin J."/>
        </authorList>
    </citation>
    <scope>NUCLEOTIDE SEQUENCE [LARGE SCALE GENOMIC DNA]</scope>
    <source>
        <strain evidence="2 3">S4-C24</strain>
    </source>
</reference>
<evidence type="ECO:0000313" key="2">
    <source>
        <dbReference type="EMBL" id="UNK45567.1"/>
    </source>
</evidence>
<dbReference type="PANTHER" id="PTHR21366">
    <property type="entry name" value="GLYOXALASE FAMILY PROTEIN"/>
    <property type="match status" value="1"/>
</dbReference>
<dbReference type="InterPro" id="IPR050383">
    <property type="entry name" value="GlyoxalaseI/FosfomycinResist"/>
</dbReference>
<keyword evidence="3" id="KW-1185">Reference proteome</keyword>
<sequence length="320" mass="35860">MKPHHGDIAHLGNIELFTDKFDESYWFFNDLLAMREVGRAGESVFLRTWDDYENWSIRLTPRAASGVGLVAHRAASPEALERLAGSIQEAGLGGEWRDGEFGVGPSFHFTDPDGHPMSVYYETAWYQASDDKPALKNQASRFPGHGVNARRLDHINYLAANVEENATFSAEVLGLKDSELIRLDNGRTAAHWFRFGQKSYDLVYSADNLGASGRLHHIAFAPDTREDILKAADIFLENGIHIESGPHKHTINQTFFLYVYEPGGNRIEFANAGARLLLAPDWEPVVWSEAERKKGQAWGMQTISTFHTHGTPPIDVPDER</sequence>
<feature type="domain" description="VOC" evidence="1">
    <location>
        <begin position="151"/>
        <end position="272"/>
    </location>
</feature>
<evidence type="ECO:0000313" key="3">
    <source>
        <dbReference type="Proteomes" id="UP000829069"/>
    </source>
</evidence>
<dbReference type="InterPro" id="IPR029068">
    <property type="entry name" value="Glyas_Bleomycin-R_OHBP_Dase"/>
</dbReference>
<dbReference type="PANTHER" id="PTHR21366:SF19">
    <property type="entry name" value="METAPYROCATECHASE"/>
    <property type="match status" value="1"/>
</dbReference>
<accession>A0ABY3W5L3</accession>
<dbReference type="Proteomes" id="UP000829069">
    <property type="component" value="Chromosome"/>
</dbReference>